<reference evidence="3 4" key="1">
    <citation type="submission" date="2019-08" db="EMBL/GenBank/DDBJ databases">
        <title>Identification of a novel species of the genus Boseongicola.</title>
        <authorList>
            <person name="Zhang X.-Q."/>
        </authorList>
    </citation>
    <scope>NUCLEOTIDE SEQUENCE [LARGE SCALE GENOMIC DNA]</scope>
    <source>
        <strain evidence="3 4">HY14</strain>
    </source>
</reference>
<dbReference type="InterPro" id="IPR011055">
    <property type="entry name" value="Dup_hybrid_motif"/>
</dbReference>
<comment type="caution">
    <text evidence="3">The sequence shown here is derived from an EMBL/GenBank/DDBJ whole genome shotgun (WGS) entry which is preliminary data.</text>
</comment>
<dbReference type="GO" id="GO:0004222">
    <property type="term" value="F:metalloendopeptidase activity"/>
    <property type="evidence" value="ECO:0007669"/>
    <property type="project" value="TreeGrafter"/>
</dbReference>
<dbReference type="SMART" id="SM00257">
    <property type="entry name" value="LysM"/>
    <property type="match status" value="2"/>
</dbReference>
<dbReference type="CDD" id="cd12797">
    <property type="entry name" value="M23_peptidase"/>
    <property type="match status" value="1"/>
</dbReference>
<evidence type="ECO:0000313" key="3">
    <source>
        <dbReference type="EMBL" id="TYB83456.1"/>
    </source>
</evidence>
<evidence type="ECO:0000313" key="4">
    <source>
        <dbReference type="Proteomes" id="UP000322080"/>
    </source>
</evidence>
<sequence length="379" mass="39044">MGFPNGQFPRAAVAVAALVALAGCADNGYDFDLRGMAGGFSTTEAALNARTAERPQPDARGVISYPTYQVAVAQRGDTLASVANRVGLPVNEVARYNGIPAETTLRAGEIIALPRRVDGMSAAPTAAGTIDVTTLAGDALDRVGTTPTAPAAAQPGAEPVRHQVQRGETAYSIARRYGVSVRSLADWNSLDSALTVREGQYLLIPVVLERMASAVDGSPPGVGSATPIPPSAAAPLPDETAAPLSPDTGPTSPDLGESRTAASSARMAMPVDGKIVRAFEKGKTDGIDISATAGSAVRAAADGTIAAITRDTDQVPILVIKHSGNILTVYAGIDSIKVKKGDRVTRGQAIAQVRAADPAFLHFQVREGTVSVDPLDYLN</sequence>
<dbReference type="PROSITE" id="PS51782">
    <property type="entry name" value="LYSM"/>
    <property type="match status" value="2"/>
</dbReference>
<dbReference type="PANTHER" id="PTHR21666">
    <property type="entry name" value="PEPTIDASE-RELATED"/>
    <property type="match status" value="1"/>
</dbReference>
<dbReference type="AlphaFoldDB" id="A0A5D0RR80"/>
<organism evidence="3 4">
    <name type="scientific">Maritimibacter fusiformis</name>
    <dbReference type="NCBI Taxonomy" id="2603819"/>
    <lineage>
        <taxon>Bacteria</taxon>
        <taxon>Pseudomonadati</taxon>
        <taxon>Pseudomonadota</taxon>
        <taxon>Alphaproteobacteria</taxon>
        <taxon>Rhodobacterales</taxon>
        <taxon>Roseobacteraceae</taxon>
        <taxon>Maritimibacter</taxon>
    </lineage>
</organism>
<keyword evidence="4" id="KW-1185">Reference proteome</keyword>
<protein>
    <submittedName>
        <fullName evidence="3">Peptidoglycan DD-metalloendopeptidase family protein</fullName>
    </submittedName>
</protein>
<dbReference type="RefSeq" id="WP_148375698.1">
    <property type="nucleotide sequence ID" value="NZ_VSIY01000001.1"/>
</dbReference>
<feature type="domain" description="LysM" evidence="2">
    <location>
        <begin position="160"/>
        <end position="204"/>
    </location>
</feature>
<dbReference type="InterPro" id="IPR050570">
    <property type="entry name" value="Cell_wall_metabolism_enzyme"/>
</dbReference>
<gene>
    <name evidence="3" type="ORF">FVF75_00040</name>
</gene>
<dbReference type="Proteomes" id="UP000322080">
    <property type="component" value="Unassembled WGS sequence"/>
</dbReference>
<name>A0A5D0RR80_9RHOB</name>
<dbReference type="SUPFAM" id="SSF54106">
    <property type="entry name" value="LysM domain"/>
    <property type="match status" value="1"/>
</dbReference>
<dbReference type="SUPFAM" id="SSF51261">
    <property type="entry name" value="Duplicated hybrid motif"/>
    <property type="match status" value="1"/>
</dbReference>
<dbReference type="Pfam" id="PF01476">
    <property type="entry name" value="LysM"/>
    <property type="match status" value="2"/>
</dbReference>
<feature type="region of interest" description="Disordered" evidence="1">
    <location>
        <begin position="217"/>
        <end position="266"/>
    </location>
</feature>
<evidence type="ECO:0000259" key="2">
    <source>
        <dbReference type="PROSITE" id="PS51782"/>
    </source>
</evidence>
<dbReference type="CDD" id="cd00118">
    <property type="entry name" value="LysM"/>
    <property type="match status" value="1"/>
</dbReference>
<proteinExistence type="predicted"/>
<accession>A0A5D0RR80</accession>
<dbReference type="Gene3D" id="3.10.350.10">
    <property type="entry name" value="LysM domain"/>
    <property type="match status" value="2"/>
</dbReference>
<dbReference type="InterPro" id="IPR036779">
    <property type="entry name" value="LysM_dom_sf"/>
</dbReference>
<feature type="domain" description="LysM" evidence="2">
    <location>
        <begin position="69"/>
        <end position="113"/>
    </location>
</feature>
<dbReference type="Gene3D" id="2.70.70.10">
    <property type="entry name" value="Glucose Permease (Domain IIA)"/>
    <property type="match status" value="1"/>
</dbReference>
<dbReference type="PANTHER" id="PTHR21666:SF270">
    <property type="entry name" value="MUREIN HYDROLASE ACTIVATOR ENVC"/>
    <property type="match status" value="1"/>
</dbReference>
<dbReference type="InterPro" id="IPR018392">
    <property type="entry name" value="LysM"/>
</dbReference>
<dbReference type="InterPro" id="IPR016047">
    <property type="entry name" value="M23ase_b-sheet_dom"/>
</dbReference>
<dbReference type="EMBL" id="VSIY01000001">
    <property type="protein sequence ID" value="TYB83456.1"/>
    <property type="molecule type" value="Genomic_DNA"/>
</dbReference>
<dbReference type="Pfam" id="PF01551">
    <property type="entry name" value="Peptidase_M23"/>
    <property type="match status" value="1"/>
</dbReference>
<evidence type="ECO:0000256" key="1">
    <source>
        <dbReference type="SAM" id="MobiDB-lite"/>
    </source>
</evidence>